<sequence>MEFLERRMYTAQGITSEATSRSATARLTTRWSDSFQTRSALLNIAMETSRLMTREARVIVETSGVSLLDARLGLQWQMKPAGDVQRLGAPAATFAVKHDVVVIFPRRLYVKCLLKLLRGQLQGLLQVAH</sequence>
<evidence type="ECO:0000313" key="1">
    <source>
        <dbReference type="EMBL" id="KAF3836544.1"/>
    </source>
</evidence>
<evidence type="ECO:0000313" key="2">
    <source>
        <dbReference type="Proteomes" id="UP000518266"/>
    </source>
</evidence>
<accession>A0A7J5XHM4</accession>
<comment type="caution">
    <text evidence="1">The sequence shown here is derived from an EMBL/GenBank/DDBJ whole genome shotgun (WGS) entry which is preliminary data.</text>
</comment>
<organism evidence="1 2">
    <name type="scientific">Dissostichus mawsoni</name>
    <name type="common">Antarctic cod</name>
    <dbReference type="NCBI Taxonomy" id="36200"/>
    <lineage>
        <taxon>Eukaryota</taxon>
        <taxon>Metazoa</taxon>
        <taxon>Chordata</taxon>
        <taxon>Craniata</taxon>
        <taxon>Vertebrata</taxon>
        <taxon>Euteleostomi</taxon>
        <taxon>Actinopterygii</taxon>
        <taxon>Neopterygii</taxon>
        <taxon>Teleostei</taxon>
        <taxon>Neoteleostei</taxon>
        <taxon>Acanthomorphata</taxon>
        <taxon>Eupercaria</taxon>
        <taxon>Perciformes</taxon>
        <taxon>Notothenioidei</taxon>
        <taxon>Nototheniidae</taxon>
        <taxon>Dissostichus</taxon>
    </lineage>
</organism>
<keyword evidence="2" id="KW-1185">Reference proteome</keyword>
<dbReference type="EMBL" id="JAAKFY010000024">
    <property type="protein sequence ID" value="KAF3836544.1"/>
    <property type="molecule type" value="Genomic_DNA"/>
</dbReference>
<dbReference type="Proteomes" id="UP000518266">
    <property type="component" value="Unassembled WGS sequence"/>
</dbReference>
<proteinExistence type="predicted"/>
<reference evidence="1 2" key="1">
    <citation type="submission" date="2020-03" db="EMBL/GenBank/DDBJ databases">
        <title>Dissostichus mawsoni Genome sequencing and assembly.</title>
        <authorList>
            <person name="Park H."/>
        </authorList>
    </citation>
    <scope>NUCLEOTIDE SEQUENCE [LARGE SCALE GENOMIC DNA]</scope>
    <source>
        <strain evidence="1">DM0001</strain>
        <tissue evidence="1">Muscle</tissue>
    </source>
</reference>
<dbReference type="AlphaFoldDB" id="A0A7J5XHM4"/>
<gene>
    <name evidence="1" type="ORF">F7725_029102</name>
</gene>
<protein>
    <submittedName>
        <fullName evidence="1">Uncharacterized protein</fullName>
    </submittedName>
</protein>
<name>A0A7J5XHM4_DISMA</name>